<dbReference type="GO" id="GO:0005829">
    <property type="term" value="C:cytosol"/>
    <property type="evidence" value="ECO:0007669"/>
    <property type="project" value="TreeGrafter"/>
</dbReference>
<feature type="compositionally biased region" description="Polar residues" evidence="4">
    <location>
        <begin position="1294"/>
        <end position="1308"/>
    </location>
</feature>
<dbReference type="GO" id="GO:0046599">
    <property type="term" value="P:regulation of centriole replication"/>
    <property type="evidence" value="ECO:0007669"/>
    <property type="project" value="TreeGrafter"/>
</dbReference>
<dbReference type="InterPro" id="IPR040972">
    <property type="entry name" value="ALMS_repeat"/>
</dbReference>
<dbReference type="InterPro" id="IPR029299">
    <property type="entry name" value="ALMS_motif"/>
</dbReference>
<keyword evidence="6" id="KW-1185">Reference proteome</keyword>
<evidence type="ECO:0000313" key="7">
    <source>
        <dbReference type="RefSeq" id="XP_006877760.1"/>
    </source>
</evidence>
<feature type="compositionally biased region" description="Polar residues" evidence="4">
    <location>
        <begin position="1452"/>
        <end position="1462"/>
    </location>
</feature>
<feature type="region of interest" description="Disordered" evidence="4">
    <location>
        <begin position="2008"/>
        <end position="2040"/>
    </location>
</feature>
<feature type="compositionally biased region" description="Polar residues" evidence="4">
    <location>
        <begin position="3053"/>
        <end position="3067"/>
    </location>
</feature>
<gene>
    <name evidence="7" type="primary">ALMS1</name>
</gene>
<feature type="region of interest" description="Disordered" evidence="4">
    <location>
        <begin position="1597"/>
        <end position="1705"/>
    </location>
</feature>
<feature type="region of interest" description="Disordered" evidence="4">
    <location>
        <begin position="1085"/>
        <end position="1132"/>
    </location>
</feature>
<proteinExistence type="predicted"/>
<dbReference type="GO" id="GO:0005813">
    <property type="term" value="C:centrosome"/>
    <property type="evidence" value="ECO:0007669"/>
    <property type="project" value="UniProtKB-SubCell"/>
</dbReference>
<dbReference type="Pfam" id="PF18727">
    <property type="entry name" value="ALMS_repeat"/>
    <property type="match status" value="34"/>
</dbReference>
<evidence type="ECO:0000256" key="1">
    <source>
        <dbReference type="ARBA" id="ARBA00004300"/>
    </source>
</evidence>
<organism evidence="6 7">
    <name type="scientific">Chrysochloris asiatica</name>
    <name type="common">Cape golden mole</name>
    <dbReference type="NCBI Taxonomy" id="185453"/>
    <lineage>
        <taxon>Eukaryota</taxon>
        <taxon>Metazoa</taxon>
        <taxon>Chordata</taxon>
        <taxon>Craniata</taxon>
        <taxon>Vertebrata</taxon>
        <taxon>Euteleostomi</taxon>
        <taxon>Mammalia</taxon>
        <taxon>Eutheria</taxon>
        <taxon>Afrotheria</taxon>
        <taxon>Chrysochloridae</taxon>
        <taxon>Chrysochlorinae</taxon>
        <taxon>Chrysochloris</taxon>
    </lineage>
</organism>
<feature type="region of interest" description="Disordered" evidence="4">
    <location>
        <begin position="423"/>
        <end position="444"/>
    </location>
</feature>
<protein>
    <submittedName>
        <fullName evidence="7">Alstrom syndrome protein 1</fullName>
    </submittedName>
</protein>
<dbReference type="Proteomes" id="UP000504623">
    <property type="component" value="Unplaced"/>
</dbReference>
<dbReference type="PANTHER" id="PTHR21553">
    <property type="entry name" value="ALMS1-RELATED"/>
    <property type="match status" value="1"/>
</dbReference>
<feature type="region of interest" description="Disordered" evidence="4">
    <location>
        <begin position="1872"/>
        <end position="1905"/>
    </location>
</feature>
<feature type="compositionally biased region" description="Polar residues" evidence="4">
    <location>
        <begin position="1203"/>
        <end position="1212"/>
    </location>
</feature>
<name>A0A9B0UCW9_CHRAS</name>
<feature type="compositionally biased region" description="Polar residues" evidence="4">
    <location>
        <begin position="1891"/>
        <end position="1903"/>
    </location>
</feature>
<feature type="compositionally biased region" description="Basic and acidic residues" evidence="4">
    <location>
        <begin position="1825"/>
        <end position="1835"/>
    </location>
</feature>
<feature type="region of interest" description="Disordered" evidence="4">
    <location>
        <begin position="3044"/>
        <end position="3067"/>
    </location>
</feature>
<feature type="region of interest" description="Disordered" evidence="4">
    <location>
        <begin position="2459"/>
        <end position="2482"/>
    </location>
</feature>
<feature type="region of interest" description="Disordered" evidence="4">
    <location>
        <begin position="1544"/>
        <end position="1583"/>
    </location>
</feature>
<feature type="compositionally biased region" description="Polar residues" evidence="4">
    <location>
        <begin position="1009"/>
        <end position="1028"/>
    </location>
</feature>
<feature type="region of interest" description="Disordered" evidence="4">
    <location>
        <begin position="1447"/>
        <end position="1524"/>
    </location>
</feature>
<keyword evidence="3" id="KW-0206">Cytoskeleton</keyword>
<feature type="compositionally biased region" description="Polar residues" evidence="4">
    <location>
        <begin position="868"/>
        <end position="882"/>
    </location>
</feature>
<feature type="region of interest" description="Disordered" evidence="4">
    <location>
        <begin position="3807"/>
        <end position="3832"/>
    </location>
</feature>
<evidence type="ECO:0000256" key="2">
    <source>
        <dbReference type="ARBA" id="ARBA00022490"/>
    </source>
</evidence>
<feature type="region of interest" description="Disordered" evidence="4">
    <location>
        <begin position="1009"/>
        <end position="1031"/>
    </location>
</feature>
<dbReference type="OrthoDB" id="6163239at2759"/>
<evidence type="ECO:0000259" key="5">
    <source>
        <dbReference type="Pfam" id="PF15309"/>
    </source>
</evidence>
<dbReference type="GeneID" id="102827633"/>
<feature type="compositionally biased region" description="Polar residues" evidence="4">
    <location>
        <begin position="1091"/>
        <end position="1103"/>
    </location>
</feature>
<dbReference type="CTD" id="7840"/>
<sequence length="4071" mass="453309">MAFKHNIGGSQSHRSREPPTLDPSASLRAASLATSALTLRPALFGRRGLGARRRQQLRLRAPTTASNLCSPPLLPPSPHLLLLCRLERDTNMEPEDLPWPSELEEEEPEDEVVMVEEVEGEEEPELEADCNYEFQHQESTDGEEEDEEAKAWLQAPPARASLPWHQYTEGERASAGKVVPLTCHVWQKYQGNNRTQNPSTDLVSLQTTQWGSGDDQKMESWHCLPQETDFSQTLDTSQARFNVREEGAEVTDFPSMEEGVLTQSENQMKEHNRDTSCSPLIVIQDSFASPDLPLLTCMTRDQEFGSDFLFQQSELEFAPLRGVPDRSEDSEWFSRPSEVSEALFQATSEVASDVVNSCVSVSQHPLIGSTGVESQKSLLLPEQENNETISSDRVDELQAPKDSDKYDVLCSYMSLKTQDIAQQPETSLAGKGQVSSSSLSDISDENITTKGSDSFDASCSYMQCWKQEDTIRQNDSYFLENLEGQAESDITTLDSDPEYRILKEHAVVGSDNERLAELVREPTNKPEDHSSDLRMLRVSLGTVSKTLRHLAGDSIGGSTTDITQTNLKSDITTASEDSDIRSNISLHNEALPQSAVRSPQPKTTGHHTNILYEQTLPDSHLNEQTLEVSSLPALANQKKRTPTVLSSSHSYMEKPSTLYQQELLDSHLTEEALKVLAATELADQSTEISKVTSSSYSQIEKPRIFYKQVLPDSDLSEEALILLAAPEPDAQKTGTHTVPSSSYSQKEKPGTYFHSLSGSYFTEEALKSSAVLGPTDQKIGIPTVLSSYYIQKEKPNTFYKQVLKPDSHLTEETVIKSSPEPADQTTGIPTVPPNYYSPRERPGSFYQQTLSDSHLTQETLKNSAVPEQPNQNTRTPTVTPSSHTHREKPGTLYPQVLPDSHLTEQTLRSSPVSGVTADQDLGIQTVSSNSYPQRGKPGVIYQQTLPDTYVNEQTLKGSAVPGRPDQKTGISTVPPSSHSHREKPVSIFYQQAQPDSHHTEQALRSSSVLGVPTNQKPGMPTVTTSSYPQREKPGVFYPQVLPDSHVTDEDLEGSAVLGQPDQKTGISTVSFTSHSHREKSDVFFPQVLPDSPQTEQALRSSPVSGVPADQKPRIPTVSTSSHPLREKPGVFYPQVLPDSHVTEEDLEGSAVLGQPDQKTGTPTVPSGSHSHTFHQQVLPNSPHTEQALRSSSVPGLPADQKSGIPTVSTSSHPLREKPGVFYPQVLPDSHVTEEDLEGSAVLGQPDQKTGKSTVPSSSHSHKEKPGPFYQQILHDSHHTEQALRSSPVPGVPANQKTGIPTVSTSSYPQREKPDSFYEQTLPDSYQSEQALKGSVTPGQPDQKTGAATVPSSSHSHSEKPGTFYQTEEALRSSPVPDQKLGIPSVSISSYPQREETGVFYQRTLSDGHLTEEALKGLAVPGYSDHETEIPTIVPPSSHYTLYQQALPDSHQTEQSLRSSSILAGQKPGLTIAPTSSYPLREKPGDFYPQALPDSHQTEQVLKRSPVPDVPADQKPGITTVSSSSFLQRGKPGVFYQQVLPNSPQTEQTLRSSLVPGVPADQKPGIPTVSTSSYPQREKPGVFYPQSLPVSQLTEEALKDSVVSRQPDQKTEIPAVPSVSHSHEEKPSTFYQQVLQDSCQTEQALRSSPVPGVPTDQKTGIPTVSSSSYPQREKPDVFYQQELSDSHLTEEALESSPIPGPADKKTGIQTVLSSSYPQREQPGIFYQQVLPNSHLSEEAVKVLAVTGPAAQKSGVPTVPSSSYLHKEKPGSFHHQTLPDHHLTGEEALKVLTVLESADQKIGIPTVLTSSYSHKEKTGIIYQQARPDSHLTEETLKDSPLPGPADQKTGIPTVPTGSYPQREKSDIFYQQELSDSDLTEETSKVSAVPGPTDQKSGVPTVSSHFSSKRDTSGIFYQQVLSDSHLTEESLKSSDVPGPADHKIRIPTQLSSSYSPSEKSGTFYQQNVSDSHLTEEALKVSTAPRPTDQKTGLLIAPISSYSHTVKLKISPVTGSDDKTESPIGPTSSSSSREKPKISTVIGSDDQKTPLLTVFSSFYSQRGKPSNISQQGLPDKHQNEDNLKVSTVLKPTDGNTGIPASLDSSCSQTEQSNIFYPPELSNRHLTADSLKASIIPEPSDQKTVLPTVPTSSVSQGEKLNIFSQQDLPDKHVTEDTLKLSSVGQVEQITELPTVPSDTYLHSEKHKLVLERTQRLIDNFDSSDPSVNSKNMPVNSQAEGRAVIHKPESLNFGDLGPEETRDIDSGSKTLKEIQTLLMEAENIALKRCNVPTPLIPFRDVSDASCIQPKKVCFKEPFPADECNDDLLQKQPVSEKNPSSKCIQKDISTQTNLKCQRGFENWEFISSTTVRSPLQEAESKARVALEETLKQYETAKYVMRSEPEGCSGNIGNKIVIPVMSIIKSDSSSDTSDGHGSCSWDSNLPESLESVSDVLLNFFPAASPNASITDSREEEGVSETEDGGSSSADSLATHVKTLLKCESSLNHAKQILRNAEEEECRVRARAWSLKFNMAHECGYSISELNEDDRRKVEEIKAKLFGHGRSDLSQGLQSPRGIGCKPEAVCSHIIIESHEKECFRTLATQQAQMDGHPCVFRPDEPDEMIRGQQGPSSWRARHINLSKSLDHNHPRFKVWNSLQLRSHSPLQNFTADNFNKDLRMPFHEKMDPWLSEFVEPAYVPLEEMDFHSSSQVLPPESMKKFTTSITFSSHRHSKCISDSSVFKVGVTEDSSGASTGVINSHFTEEQNPLRDQKRKTSSPVSFKMFSHSPDKDLTILAESSGKCQKSPVNFDHSHQEEKLLEISDFKVSHSDPRPSANSSNFLSMGRLNSRLGGQEKNVTPDIPSLIFLEQRELFEQSKVPRANHHMRKHHSSPHHYQDYVAPSLPSRIFLEQRELFEQSKASHVGSQMREYHSPIHQGQNCIALDLPSDIFLEQRKLFEQSKDPYVDHHHSSAPQDQECVIEKDNHCHSNMENSEAKFSNIVSQSALNHCAPPSNRKAVSCVRITLSPKTSSKLDSETLDKNLHSVDPVCKPRTNREFDSELQTGSLRSLEPTSESKSSLDFHVVHFPVTDTITQNRNIKPSQKVTSRQTQVNSSDLEGYFNPEVTTPAAADHRPPEEFKTPFGKLSSDAVTQITTESPEKTLFSSEIFINAEDRGHKILEPQPQPVYKVPVKFASSSSVQQIAISRGEDAQPSLLPYKPPGSTKMYYVPQLEKIPQFLEAKSDTTLESTHSGSNDAIAPDFPAQVLGTRDDDLSDAVNIKHEEGIYSKRATEKKPSQKDTAVQVSITGDEYVSDKTLKEELCSKRAVTKPIPPDEKESLQKDNAGCSAESLPETTAWAEEKKSLQIDTAGTRCHSEFANTTHSVFKSAQFYFHHPVHLPTDQDFCHESLGRGVLMRHSWKDVFQHHPDKHKEFSFLSPPYQSVDKTKMDYTRIESLRINMNLGNKEVMHTAKSEPRDHVKCNREITDLKRDHKVTPEPTAQGTASLNELWNRYQERQRNRKPPEFGFRKELSLVERLDRLAKILQNPITHSLQASESTHDDNREKQDSKEWSTRHQQQKDKLQKKKRYKDLEKYNRNIEDLKKSNILSTQQARKPSQVKFEHIKFNKYILRKQPGLNYISNTSSDSRPSEESELLTDTATNLFSTTTSPVESECLTQTEKEVALHERSSSVSTIDTARLIQAFGHERVCLSPRRIKLYSSITNQQRRCLEKRCRPDKKAVNTGHFHMTAEHARRKNIQVGDHMISSDSISSSASSFWNSSPILCNKQNVQMLNKGIQAGNLEIVNGARKHTRDVGLTFPTPSSSEARLEEESDMSSSLSEEKVEEKRFLASYPLDKKLRKNKPNFYEGVSWFVPVEKLKSGSKKENLPNSYGPGVSWFEPITNTKPWREPLREKNWQGQQMDCQGCLGNPCRGECVHPLRPFVRANLQEALHFHRPDFISRSGERIKRLKLIVQERKLQNVLQRERDTLFNPGREWQGCGDHIRPLPRQGTLAVQKSRSIAKKEMIQRSKRLYEQLPEVQKRKEEEKRRSDYKSYRLRAQLYKKKVTNRLLGRKVPWD</sequence>
<dbReference type="PANTHER" id="PTHR21553:SF22">
    <property type="entry name" value="CENTROSOME-ASSOCIATED PROTEIN ALMS1"/>
    <property type="match status" value="1"/>
</dbReference>
<feature type="compositionally biased region" description="Polar residues" evidence="4">
    <location>
        <begin position="1246"/>
        <end position="1258"/>
    </location>
</feature>
<feature type="compositionally biased region" description="Basic and acidic residues" evidence="4">
    <location>
        <begin position="2754"/>
        <end position="2763"/>
    </location>
</feature>
<feature type="compositionally biased region" description="Polar residues" evidence="4">
    <location>
        <begin position="845"/>
        <end position="862"/>
    </location>
</feature>
<feature type="region of interest" description="Disordered" evidence="4">
    <location>
        <begin position="1152"/>
        <end position="1315"/>
    </location>
</feature>
<comment type="subcellular location">
    <subcellularLocation>
        <location evidence="1">Cytoplasm</location>
        <location evidence="1">Cytoskeleton</location>
        <location evidence="1">Microtubule organizing center</location>
        <location evidence="1">Centrosome</location>
    </subcellularLocation>
</comment>
<accession>A0A9B0UCW9</accession>
<evidence type="ECO:0000256" key="3">
    <source>
        <dbReference type="ARBA" id="ARBA00023212"/>
    </source>
</evidence>
<feature type="region of interest" description="Disordered" evidence="4">
    <location>
        <begin position="1"/>
        <end position="24"/>
    </location>
</feature>
<dbReference type="RefSeq" id="XP_006877760.1">
    <property type="nucleotide sequence ID" value="XM_006877698.1"/>
</dbReference>
<dbReference type="GO" id="GO:0008017">
    <property type="term" value="F:microtubule binding"/>
    <property type="evidence" value="ECO:0007669"/>
    <property type="project" value="TreeGrafter"/>
</dbReference>
<feature type="region of interest" description="Disordered" evidence="4">
    <location>
        <begin position="1329"/>
        <end position="1384"/>
    </location>
</feature>
<feature type="region of interest" description="Disordered" evidence="4">
    <location>
        <begin position="812"/>
        <end position="891"/>
    </location>
</feature>
<feature type="domain" description="ALMS motif" evidence="5">
    <location>
        <begin position="3935"/>
        <end position="4067"/>
    </location>
</feature>
<feature type="region of interest" description="Disordered" evidence="4">
    <location>
        <begin position="3541"/>
        <end position="3579"/>
    </location>
</feature>
<feature type="region of interest" description="Disordered" evidence="4">
    <location>
        <begin position="1821"/>
        <end position="1860"/>
    </location>
</feature>
<feature type="compositionally biased region" description="Polar residues" evidence="4">
    <location>
        <begin position="1156"/>
        <end position="1193"/>
    </location>
</feature>
<reference evidence="7" key="1">
    <citation type="submission" date="2025-08" db="UniProtKB">
        <authorList>
            <consortium name="RefSeq"/>
        </authorList>
    </citation>
    <scope>IDENTIFICATION</scope>
    <source>
        <tissue evidence="7">Spleen</tissue>
    </source>
</reference>
<evidence type="ECO:0000313" key="6">
    <source>
        <dbReference type="Proteomes" id="UP000504623"/>
    </source>
</evidence>
<feature type="compositionally biased region" description="Polar residues" evidence="4">
    <location>
        <begin position="968"/>
        <end position="977"/>
    </location>
</feature>
<feature type="compositionally biased region" description="Polar residues" evidence="4">
    <location>
        <begin position="1628"/>
        <end position="1645"/>
    </location>
</feature>
<feature type="region of interest" description="Disordered" evidence="4">
    <location>
        <begin position="2752"/>
        <end position="2774"/>
    </location>
</feature>
<feature type="compositionally biased region" description="Basic and acidic residues" evidence="4">
    <location>
        <begin position="3550"/>
        <end position="3574"/>
    </location>
</feature>
<dbReference type="Pfam" id="PF15309">
    <property type="entry name" value="ALMS_motif"/>
    <property type="match status" value="1"/>
</dbReference>
<feature type="compositionally biased region" description="Polar residues" evidence="4">
    <location>
        <begin position="1655"/>
        <end position="1669"/>
    </location>
</feature>
<feature type="region of interest" description="Disordered" evidence="4">
    <location>
        <begin position="956"/>
        <end position="982"/>
    </location>
</feature>
<keyword evidence="2" id="KW-0963">Cytoplasm</keyword>
<dbReference type="GO" id="GO:0005814">
    <property type="term" value="C:centriole"/>
    <property type="evidence" value="ECO:0007669"/>
    <property type="project" value="TreeGrafter"/>
</dbReference>
<evidence type="ECO:0000256" key="4">
    <source>
        <dbReference type="SAM" id="MobiDB-lite"/>
    </source>
</evidence>